<accession>A0A518FZD3</accession>
<evidence type="ECO:0000313" key="5">
    <source>
        <dbReference type="Proteomes" id="UP000315647"/>
    </source>
</evidence>
<dbReference type="AlphaFoldDB" id="A0A518AGD0"/>
<feature type="domain" description="Putative zinc-finger" evidence="2">
    <location>
        <begin position="90"/>
        <end position="123"/>
    </location>
</feature>
<evidence type="ECO:0000313" key="4">
    <source>
        <dbReference type="EMBL" id="QDV21676.1"/>
    </source>
</evidence>
<evidence type="ECO:0000313" key="3">
    <source>
        <dbReference type="EMBL" id="QDT30727.1"/>
    </source>
</evidence>
<keyword evidence="5" id="KW-1185">Reference proteome</keyword>
<reference evidence="3 5" key="1">
    <citation type="submission" date="2019-03" db="EMBL/GenBank/DDBJ databases">
        <title>Deep-cultivation of Planctomycetes and their phenomic and genomic characterization uncovers novel biology.</title>
        <authorList>
            <person name="Wiegand S."/>
            <person name="Jogler M."/>
            <person name="Boedeker C."/>
            <person name="Pinto D."/>
            <person name="Vollmers J."/>
            <person name="Rivas-Marin E."/>
            <person name="Kohn T."/>
            <person name="Peeters S.H."/>
            <person name="Heuer A."/>
            <person name="Rast P."/>
            <person name="Oberbeckmann S."/>
            <person name="Bunk B."/>
            <person name="Jeske O."/>
            <person name="Meyerdierks A."/>
            <person name="Storesund J.E."/>
            <person name="Kallscheuer N."/>
            <person name="Luecker S."/>
            <person name="Lage O.M."/>
            <person name="Pohl T."/>
            <person name="Merkel B.J."/>
            <person name="Hornburger P."/>
            <person name="Mueller R.-W."/>
            <person name="Bruemmer F."/>
            <person name="Labrenz M."/>
            <person name="Spormann A.M."/>
            <person name="Op den Camp H."/>
            <person name="Overmann J."/>
            <person name="Amann R."/>
            <person name="Jetten M.S.M."/>
            <person name="Mascher T."/>
            <person name="Medema M.H."/>
            <person name="Devos D.P."/>
            <person name="Kaster A.-K."/>
            <person name="Ovreas L."/>
            <person name="Rohde M."/>
            <person name="Galperin M.Y."/>
            <person name="Jogler C."/>
        </authorList>
    </citation>
    <scope>NUCLEOTIDE SEQUENCE [LARGE SCALE GENOMIC DNA]</scope>
    <source>
        <strain evidence="3 5">Enr10</strain>
        <strain evidence="4 6">Pan153</strain>
    </source>
</reference>
<evidence type="ECO:0000313" key="6">
    <source>
        <dbReference type="Proteomes" id="UP000320839"/>
    </source>
</evidence>
<proteinExistence type="predicted"/>
<dbReference type="InterPro" id="IPR041916">
    <property type="entry name" value="Anti_sigma_zinc_sf"/>
</dbReference>
<dbReference type="Proteomes" id="UP000315647">
    <property type="component" value="Chromosome"/>
</dbReference>
<accession>A0A518AGD0</accession>
<keyword evidence="1" id="KW-0472">Membrane</keyword>
<protein>
    <recommendedName>
        <fullName evidence="2">Putative zinc-finger domain-containing protein</fullName>
    </recommendedName>
</protein>
<accession>A0A517QGP9</accession>
<sequence length="160" mass="17799">MNTQQTTETEADSHSEWRACAPGDLGQFVSVMKKRRKISHLITGAEILTACLAVGLLGFFGMNGLPGSTDQPPKQVVDRAGQKHPGGLYCDEVKEYAKAFVNHQLDQETTDKVKEHLAHCPRCKEKLDQLRANMHNNAAAHHVPPQEEAEWEAFLLTLNQ</sequence>
<keyword evidence="1" id="KW-1133">Transmembrane helix</keyword>
<dbReference type="EMBL" id="CP037421">
    <property type="protein sequence ID" value="QDT30727.1"/>
    <property type="molecule type" value="Genomic_DNA"/>
</dbReference>
<dbReference type="Pfam" id="PF13490">
    <property type="entry name" value="zf-HC2"/>
    <property type="match status" value="1"/>
</dbReference>
<dbReference type="RefSeq" id="WP_145115965.1">
    <property type="nucleotide sequence ID" value="NZ_CP036277.1"/>
</dbReference>
<name>A0A518AGD0_9PLAN</name>
<keyword evidence="1" id="KW-0812">Transmembrane</keyword>
<evidence type="ECO:0000256" key="1">
    <source>
        <dbReference type="SAM" id="Phobius"/>
    </source>
</evidence>
<dbReference type="EMBL" id="CP036317">
    <property type="protein sequence ID" value="QDV21676.1"/>
    <property type="molecule type" value="Genomic_DNA"/>
</dbReference>
<dbReference type="Gene3D" id="1.10.10.1320">
    <property type="entry name" value="Anti-sigma factor, zinc-finger domain"/>
    <property type="match status" value="1"/>
</dbReference>
<feature type="transmembrane region" description="Helical" evidence="1">
    <location>
        <begin position="41"/>
        <end position="62"/>
    </location>
</feature>
<dbReference type="Proteomes" id="UP000320839">
    <property type="component" value="Chromosome"/>
</dbReference>
<dbReference type="OrthoDB" id="287407at2"/>
<gene>
    <name evidence="3" type="ORF">Enr10x_60950</name>
    <name evidence="4" type="ORF">Pan153_63660</name>
</gene>
<dbReference type="InterPro" id="IPR027383">
    <property type="entry name" value="Znf_put"/>
</dbReference>
<evidence type="ECO:0000259" key="2">
    <source>
        <dbReference type="Pfam" id="PF13490"/>
    </source>
</evidence>
<organism evidence="3 5">
    <name type="scientific">Gimesia panareensis</name>
    <dbReference type="NCBI Taxonomy" id="2527978"/>
    <lineage>
        <taxon>Bacteria</taxon>
        <taxon>Pseudomonadati</taxon>
        <taxon>Planctomycetota</taxon>
        <taxon>Planctomycetia</taxon>
        <taxon>Planctomycetales</taxon>
        <taxon>Planctomycetaceae</taxon>
        <taxon>Gimesia</taxon>
    </lineage>
</organism>